<dbReference type="InterPro" id="IPR011990">
    <property type="entry name" value="TPR-like_helical_dom_sf"/>
</dbReference>
<dbReference type="InterPro" id="IPR018656">
    <property type="entry name" value="DUF2087"/>
</dbReference>
<dbReference type="Pfam" id="PF09860">
    <property type="entry name" value="DUF2087"/>
    <property type="match status" value="1"/>
</dbReference>
<evidence type="ECO:0000313" key="3">
    <source>
        <dbReference type="Proteomes" id="UP000016183"/>
    </source>
</evidence>
<dbReference type="AlphaFoldDB" id="M2BJI6"/>
<evidence type="ECO:0000259" key="1">
    <source>
        <dbReference type="Pfam" id="PF09860"/>
    </source>
</evidence>
<dbReference type="SUPFAM" id="SSF81901">
    <property type="entry name" value="HCP-like"/>
    <property type="match status" value="1"/>
</dbReference>
<protein>
    <recommendedName>
        <fullName evidence="1">DUF2087 domain-containing protein</fullName>
    </recommendedName>
</protein>
<reference evidence="2 3" key="1">
    <citation type="submission" date="2012-01" db="EMBL/GenBank/DDBJ databases">
        <title>The Genome Sequence of Treponema denticola SP33.</title>
        <authorList>
            <consortium name="The Broad Institute Genome Sequencing Platform"/>
            <person name="Earl A."/>
            <person name="Ward D."/>
            <person name="Feldgarden M."/>
            <person name="Gevers D."/>
            <person name="Blanton J.M."/>
            <person name="Fenno C.J."/>
            <person name="Baranova O.V."/>
            <person name="Mathney J."/>
            <person name="Dewhirst F.E."/>
            <person name="Izard J."/>
            <person name="Young S.K."/>
            <person name="Zeng Q."/>
            <person name="Gargeya S."/>
            <person name="Fitzgerald M."/>
            <person name="Haas B."/>
            <person name="Abouelleil A."/>
            <person name="Alvarado L."/>
            <person name="Arachchi H.M."/>
            <person name="Berlin A."/>
            <person name="Chapman S.B."/>
            <person name="Gearin G."/>
            <person name="Goldberg J."/>
            <person name="Griggs A."/>
            <person name="Gujja S."/>
            <person name="Hansen M."/>
            <person name="Heiman D."/>
            <person name="Howarth C."/>
            <person name="Larimer J."/>
            <person name="Lui A."/>
            <person name="MacDonald P.J.P."/>
            <person name="McCowen C."/>
            <person name="Montmayeur A."/>
            <person name="Murphy C."/>
            <person name="Neiman D."/>
            <person name="Pearson M."/>
            <person name="Priest M."/>
            <person name="Roberts A."/>
            <person name="Saif S."/>
            <person name="Shea T."/>
            <person name="Sisk P."/>
            <person name="Stolte C."/>
            <person name="Sykes S."/>
            <person name="Wortman J."/>
            <person name="Nusbaum C."/>
            <person name="Birren B."/>
        </authorList>
    </citation>
    <scope>NUCLEOTIDE SEQUENCE [LARGE SCALE GENOMIC DNA]</scope>
    <source>
        <strain evidence="2 3">SP33</strain>
    </source>
</reference>
<comment type="caution">
    <text evidence="2">The sequence shown here is derived from an EMBL/GenBank/DDBJ whole genome shotgun (WGS) entry which is preliminary data.</text>
</comment>
<dbReference type="Proteomes" id="UP000016183">
    <property type="component" value="Unassembled WGS sequence"/>
</dbReference>
<feature type="domain" description="DUF2087" evidence="1">
    <location>
        <begin position="255"/>
        <end position="325"/>
    </location>
</feature>
<dbReference type="PATRIC" id="fig|999437.3.peg.2555"/>
<accession>M2BJI6</accession>
<sequence length="332" mass="39716">MDSQIIIAARLESMGKYQEALDAYEKIIIEKLNDTDALYLRRSIAACKYYLKDYTNAEKLFIKILEEDKINADEREDVEDCLYLCCLYGNKIKKAEKYFMNKLKLSENNYEENLWNYWYLRQINYLKKDYPKAEFMYMNALEAAKKANNVKIKFFLAHLLCIEIILKKYNKAWENIEKNSNYEDKSSGLYKIVLGILKKCTYPSDNNWKKIYDEGMKEAKSEKFEENIELGKLLLKITDSVLKEQISQFLDEEGRIVRWPKKTYDKINVLKYLQGKFESDKKYSEIEVNAVLKTWHTFNDHALLRRELFDKFLLERTPDCKEYWVNTNKIII</sequence>
<dbReference type="HOGENOM" id="CLU_836626_0_0_12"/>
<gene>
    <name evidence="2" type="ORF">HMPREF9733_02476</name>
</gene>
<proteinExistence type="predicted"/>
<dbReference type="RefSeq" id="WP_010697504.1">
    <property type="nucleotide sequence ID" value="NZ_KB442454.1"/>
</dbReference>
<dbReference type="EMBL" id="AGDZ01000028">
    <property type="protein sequence ID" value="EMB22139.1"/>
    <property type="molecule type" value="Genomic_DNA"/>
</dbReference>
<evidence type="ECO:0000313" key="2">
    <source>
        <dbReference type="EMBL" id="EMB22139.1"/>
    </source>
</evidence>
<name>M2BJI6_TREDN</name>
<dbReference type="Gene3D" id="1.25.40.10">
    <property type="entry name" value="Tetratricopeptide repeat domain"/>
    <property type="match status" value="1"/>
</dbReference>
<organism evidence="2 3">
    <name type="scientific">Treponema denticola SP33</name>
    <dbReference type="NCBI Taxonomy" id="999437"/>
    <lineage>
        <taxon>Bacteria</taxon>
        <taxon>Pseudomonadati</taxon>
        <taxon>Spirochaetota</taxon>
        <taxon>Spirochaetia</taxon>
        <taxon>Spirochaetales</taxon>
        <taxon>Treponemataceae</taxon>
        <taxon>Treponema</taxon>
    </lineage>
</organism>